<feature type="compositionally biased region" description="Basic and acidic residues" evidence="1">
    <location>
        <begin position="478"/>
        <end position="497"/>
    </location>
</feature>
<name>A0A6A3K0Y1_9STRA</name>
<dbReference type="AlphaFoldDB" id="A0A6A3K0Y1"/>
<feature type="region of interest" description="Disordered" evidence="1">
    <location>
        <begin position="478"/>
        <end position="508"/>
    </location>
</feature>
<dbReference type="EMBL" id="QXFV01001824">
    <property type="protein sequence ID" value="KAE8997663.1"/>
    <property type="molecule type" value="Genomic_DNA"/>
</dbReference>
<dbReference type="GO" id="GO:0003676">
    <property type="term" value="F:nucleic acid binding"/>
    <property type="evidence" value="ECO:0007669"/>
    <property type="project" value="InterPro"/>
</dbReference>
<evidence type="ECO:0000313" key="4">
    <source>
        <dbReference type="Proteomes" id="UP000429607"/>
    </source>
</evidence>
<protein>
    <recommendedName>
        <fullName evidence="2">Integrase catalytic domain-containing protein</fullName>
    </recommendedName>
</protein>
<accession>A0A6A3K0Y1</accession>
<dbReference type="Gene3D" id="3.30.420.10">
    <property type="entry name" value="Ribonuclease H-like superfamily/Ribonuclease H"/>
    <property type="match status" value="1"/>
</dbReference>
<evidence type="ECO:0000313" key="3">
    <source>
        <dbReference type="EMBL" id="KAE8997663.1"/>
    </source>
</evidence>
<dbReference type="InterPro" id="IPR001584">
    <property type="entry name" value="Integrase_cat-core"/>
</dbReference>
<dbReference type="PANTHER" id="PTHR37984:SF5">
    <property type="entry name" value="PROTEIN NYNRIN-LIKE"/>
    <property type="match status" value="1"/>
</dbReference>
<sequence>MPSGHTALTYNGVPQKDLVKRVPHFVEYVPQSDKHFATLTTNETLEYAHKFVGAGLAKKGAETPRGTIRPYSQPATAIQPAVAQRPYTPEAQFSHTADAVEDNGGGGALFHLTTGQFGGLPSGTLLHKQEAYLLLARNLVSERPFHIVSLDFVIPLPKTTRGNTALLLFQDHITGFVISKAMSETGALEVAKVLEECVFRRFGAPSLIRHDRDTRFMSEVFQKFSEMMQSRSRATLSYRPQANGQQERSVKTMVQTVRAYVEDPLQADWDDIAEKLVHAINNSRDSIRRESPFYLVHGWDARSTLKAMTESVKRGNRGQSDSTGAKEWRRESNRQRDMVLRLAAESQLKEKARRAKQHNEALSRVERRAIPTQDQHSAELPTSEGPPTESEAPPAELPNSEDPPAESTQSLFKEGDQVWLFMERVKPGLTKKLAHRWHGPFRVKKKVEEFAYELELPDKSGYRFYPVVHVSRLKAVKQNEERPTTRLRSEPSEADRFDFDEELLPEDS</sequence>
<dbReference type="InterPro" id="IPR050951">
    <property type="entry name" value="Retrovirus_Pol_polyprotein"/>
</dbReference>
<dbReference type="Pfam" id="PF24626">
    <property type="entry name" value="SH3_Tf2-1"/>
    <property type="match status" value="1"/>
</dbReference>
<organism evidence="3 4">
    <name type="scientific">Phytophthora rubi</name>
    <dbReference type="NCBI Taxonomy" id="129364"/>
    <lineage>
        <taxon>Eukaryota</taxon>
        <taxon>Sar</taxon>
        <taxon>Stramenopiles</taxon>
        <taxon>Oomycota</taxon>
        <taxon>Peronosporomycetes</taxon>
        <taxon>Peronosporales</taxon>
        <taxon>Peronosporaceae</taxon>
        <taxon>Phytophthora</taxon>
    </lineage>
</organism>
<reference evidence="3 4" key="1">
    <citation type="submission" date="2018-09" db="EMBL/GenBank/DDBJ databases">
        <title>Genomic investigation of the strawberry pathogen Phytophthora fragariae indicates pathogenicity is determined by transcriptional variation in three key races.</title>
        <authorList>
            <person name="Adams T.M."/>
            <person name="Armitage A.D."/>
            <person name="Sobczyk M.K."/>
            <person name="Bates H.J."/>
            <person name="Dunwell J.M."/>
            <person name="Nellist C.F."/>
            <person name="Harrison R.J."/>
        </authorList>
    </citation>
    <scope>NUCLEOTIDE SEQUENCE [LARGE SCALE GENOMIC DNA]</scope>
    <source>
        <strain evidence="3 4">SCRP249</strain>
    </source>
</reference>
<dbReference type="Proteomes" id="UP000429607">
    <property type="component" value="Unassembled WGS sequence"/>
</dbReference>
<dbReference type="SUPFAM" id="SSF53098">
    <property type="entry name" value="Ribonuclease H-like"/>
    <property type="match status" value="1"/>
</dbReference>
<evidence type="ECO:0000259" key="2">
    <source>
        <dbReference type="PROSITE" id="PS50994"/>
    </source>
</evidence>
<comment type="caution">
    <text evidence="3">The sequence shown here is derived from an EMBL/GenBank/DDBJ whole genome shotgun (WGS) entry which is preliminary data.</text>
</comment>
<dbReference type="PROSITE" id="PS50994">
    <property type="entry name" value="INTEGRASE"/>
    <property type="match status" value="1"/>
</dbReference>
<gene>
    <name evidence="3" type="ORF">PR001_g19525</name>
</gene>
<dbReference type="InterPro" id="IPR036397">
    <property type="entry name" value="RNaseH_sf"/>
</dbReference>
<dbReference type="InterPro" id="IPR056924">
    <property type="entry name" value="SH3_Tf2-1"/>
</dbReference>
<feature type="compositionally biased region" description="Basic and acidic residues" evidence="1">
    <location>
        <begin position="324"/>
        <end position="339"/>
    </location>
</feature>
<feature type="domain" description="Integrase catalytic" evidence="2">
    <location>
        <begin position="140"/>
        <end position="300"/>
    </location>
</feature>
<dbReference type="PANTHER" id="PTHR37984">
    <property type="entry name" value="PROTEIN CBG26694"/>
    <property type="match status" value="1"/>
</dbReference>
<dbReference type="InterPro" id="IPR012337">
    <property type="entry name" value="RNaseH-like_sf"/>
</dbReference>
<feature type="compositionally biased region" description="Basic and acidic residues" evidence="1">
    <location>
        <begin position="357"/>
        <end position="369"/>
    </location>
</feature>
<evidence type="ECO:0000256" key="1">
    <source>
        <dbReference type="SAM" id="MobiDB-lite"/>
    </source>
</evidence>
<feature type="compositionally biased region" description="Acidic residues" evidence="1">
    <location>
        <begin position="498"/>
        <end position="508"/>
    </location>
</feature>
<feature type="region of interest" description="Disordered" evidence="1">
    <location>
        <begin position="309"/>
        <end position="410"/>
    </location>
</feature>
<proteinExistence type="predicted"/>
<dbReference type="GO" id="GO:0015074">
    <property type="term" value="P:DNA integration"/>
    <property type="evidence" value="ECO:0007669"/>
    <property type="project" value="InterPro"/>
</dbReference>